<keyword evidence="3" id="KW-1185">Reference proteome</keyword>
<reference evidence="2" key="3">
    <citation type="submission" date="2025-09" db="UniProtKB">
        <authorList>
            <consortium name="Ensembl"/>
        </authorList>
    </citation>
    <scope>IDENTIFICATION</scope>
    <source>
        <strain evidence="2">broiler</strain>
    </source>
</reference>
<organism evidence="2 3">
    <name type="scientific">Gallus gallus</name>
    <name type="common">Chicken</name>
    <dbReference type="NCBI Taxonomy" id="9031"/>
    <lineage>
        <taxon>Eukaryota</taxon>
        <taxon>Metazoa</taxon>
        <taxon>Chordata</taxon>
        <taxon>Craniata</taxon>
        <taxon>Vertebrata</taxon>
        <taxon>Euteleostomi</taxon>
        <taxon>Archelosauria</taxon>
        <taxon>Archosauria</taxon>
        <taxon>Dinosauria</taxon>
        <taxon>Saurischia</taxon>
        <taxon>Theropoda</taxon>
        <taxon>Coelurosauria</taxon>
        <taxon>Aves</taxon>
        <taxon>Neognathae</taxon>
        <taxon>Galloanserae</taxon>
        <taxon>Galliformes</taxon>
        <taxon>Phasianidae</taxon>
        <taxon>Phasianinae</taxon>
        <taxon>Gallus</taxon>
    </lineage>
</organism>
<sequence>MCTTALLLGTLVVMLRRRFSNKVEPNVRGNQGRAEHASDGHSTGRAASSIGCSWVVVVAVVLGSGSLWARQPLDSIHRDKGQRCHWDEPWIKDVSEIQCVLKTGAQHMG</sequence>
<accession>A0A8V1AK15</accession>
<dbReference type="Pfam" id="PF15201">
    <property type="entry name" value="Rod_cone_degen"/>
    <property type="match status" value="1"/>
</dbReference>
<reference evidence="2" key="1">
    <citation type="submission" date="2020-11" db="EMBL/GenBank/DDBJ databases">
        <title>Gallus gallus (Chicken) genome, bGalGal1, GRCg7b, maternal haplotype autosomes + Z &amp; W.</title>
        <authorList>
            <person name="Warren W."/>
            <person name="Formenti G."/>
            <person name="Fedrigo O."/>
            <person name="Haase B."/>
            <person name="Mountcastle J."/>
            <person name="Balacco J."/>
            <person name="Tracey A."/>
            <person name="Schneider V."/>
            <person name="Okimoto R."/>
            <person name="Cheng H."/>
            <person name="Hawken R."/>
            <person name="Howe K."/>
            <person name="Jarvis E.D."/>
        </authorList>
    </citation>
    <scope>NUCLEOTIDE SEQUENCE [LARGE SCALE GENOMIC DNA]</scope>
    <source>
        <strain evidence="2">Broiler</strain>
    </source>
</reference>
<proteinExistence type="predicted"/>
<reference evidence="2" key="2">
    <citation type="submission" date="2025-08" db="UniProtKB">
        <authorList>
            <consortium name="Ensembl"/>
        </authorList>
    </citation>
    <scope>IDENTIFICATION</scope>
    <source>
        <strain evidence="2">broiler</strain>
    </source>
</reference>
<dbReference type="Proteomes" id="UP000000539">
    <property type="component" value="Chromosome 18"/>
</dbReference>
<dbReference type="Ensembl" id="ENSGALT00010071098.1">
    <property type="protein sequence ID" value="ENSGALP00010043789.1"/>
    <property type="gene ID" value="ENSGALG00010029393.1"/>
</dbReference>
<evidence type="ECO:0000313" key="3">
    <source>
        <dbReference type="Proteomes" id="UP000000539"/>
    </source>
</evidence>
<keyword evidence="1" id="KW-1133">Transmembrane helix</keyword>
<dbReference type="GO" id="GO:0042622">
    <property type="term" value="C:photoreceptor outer segment membrane"/>
    <property type="evidence" value="ECO:0007669"/>
    <property type="project" value="InterPro"/>
</dbReference>
<dbReference type="GeneTree" id="ENSGT01030000236302"/>
<name>A0A8V1AK15_CHICK</name>
<protein>
    <submittedName>
        <fullName evidence="2">Uncharacterized protein</fullName>
    </submittedName>
</protein>
<keyword evidence="1" id="KW-0812">Transmembrane</keyword>
<evidence type="ECO:0000313" key="2">
    <source>
        <dbReference type="Ensembl" id="ENSGALP00010043789.1"/>
    </source>
</evidence>
<dbReference type="AlphaFoldDB" id="A0A8V1AK15"/>
<dbReference type="InterPro" id="IPR027937">
    <property type="entry name" value="PRCD"/>
</dbReference>
<evidence type="ECO:0000256" key="1">
    <source>
        <dbReference type="SAM" id="Phobius"/>
    </source>
</evidence>
<feature type="transmembrane region" description="Helical" evidence="1">
    <location>
        <begin position="44"/>
        <end position="69"/>
    </location>
</feature>
<keyword evidence="1" id="KW-0472">Membrane</keyword>